<protein>
    <submittedName>
        <fullName evidence="3">Type VII secretion-associated protein (TIGR03931 family)</fullName>
    </submittedName>
</protein>
<evidence type="ECO:0000256" key="2">
    <source>
        <dbReference type="SAM" id="Phobius"/>
    </source>
</evidence>
<sequence length="433" mass="45126">MVAAVVTAASLHLADGAVWVASPSGVVRVPDESIGHCLECIDDRYVVVGATQTVATVDVLAASLHRALETATGGTGFAAAVAVTYPSHWGSFRRGVLESAVRRSAHAVSLVPVALAAPAPEGCSRWVVLECAPLWTTASLVERGDPGEPAVVACELASDTGGLDLRDHPDRVAVLDRLVRTAAGERPVEIVLVTGADAEIAGKLTAGIESRIVVVADTDLVRLPAPSSEGPPSGRDASPASWLDHGLAAPPRRRSGRAVLAAVGVLVVAAVVGTALAFWQPWTRTGVSDVAEPLQRFEIGPVSVQLPDRWSAESKPGRLDLTPTGVGGRRIVLVPTDVAAGSDRAEVAHALERRIADRGPGGPFSEFDPDAEFAGRPGISYVESPDDWSRVRWHVLVEDGVQVSVGCQFRAGEWDALAADCEQAVRSVEVGAA</sequence>
<feature type="region of interest" description="Disordered" evidence="1">
    <location>
        <begin position="223"/>
        <end position="248"/>
    </location>
</feature>
<keyword evidence="2" id="KW-0472">Membrane</keyword>
<dbReference type="NCBIfam" id="TIGR03931">
    <property type="entry name" value="T7SS_Rv3446c"/>
    <property type="match status" value="1"/>
</dbReference>
<dbReference type="RefSeq" id="WP_280758568.1">
    <property type="nucleotide sequence ID" value="NZ_JARXVC010000001.1"/>
</dbReference>
<evidence type="ECO:0000256" key="1">
    <source>
        <dbReference type="SAM" id="MobiDB-lite"/>
    </source>
</evidence>
<feature type="transmembrane region" description="Helical" evidence="2">
    <location>
        <begin position="258"/>
        <end position="279"/>
    </location>
</feature>
<reference evidence="3 4" key="1">
    <citation type="submission" date="2023-04" db="EMBL/GenBank/DDBJ databases">
        <title>Forest soil microbial communities from Buena Vista Peninsula, Colon Province, Panama.</title>
        <authorList>
            <person name="Bouskill N."/>
        </authorList>
    </citation>
    <scope>NUCLEOTIDE SEQUENCE [LARGE SCALE GENOMIC DNA]</scope>
    <source>
        <strain evidence="3 4">CFH S0262</strain>
    </source>
</reference>
<keyword evidence="2" id="KW-0812">Transmembrane</keyword>
<evidence type="ECO:0000313" key="4">
    <source>
        <dbReference type="Proteomes" id="UP001160334"/>
    </source>
</evidence>
<name>A0ABT6M4E6_9NOCA</name>
<dbReference type="EMBL" id="JARXVC010000001">
    <property type="protein sequence ID" value="MDH6279187.1"/>
    <property type="molecule type" value="Genomic_DNA"/>
</dbReference>
<accession>A0ABT6M4E6</accession>
<dbReference type="InterPro" id="IPR023840">
    <property type="entry name" value="T7SS_Rv3446c"/>
</dbReference>
<organism evidence="3 4">
    <name type="scientific">Prescottella agglutinans</name>
    <dbReference type="NCBI Taxonomy" id="1644129"/>
    <lineage>
        <taxon>Bacteria</taxon>
        <taxon>Bacillati</taxon>
        <taxon>Actinomycetota</taxon>
        <taxon>Actinomycetes</taxon>
        <taxon>Mycobacteriales</taxon>
        <taxon>Nocardiaceae</taxon>
        <taxon>Prescottella</taxon>
    </lineage>
</organism>
<gene>
    <name evidence="3" type="ORF">M2280_000392</name>
</gene>
<comment type="caution">
    <text evidence="3">The sequence shown here is derived from an EMBL/GenBank/DDBJ whole genome shotgun (WGS) entry which is preliminary data.</text>
</comment>
<proteinExistence type="predicted"/>
<evidence type="ECO:0000313" key="3">
    <source>
        <dbReference type="EMBL" id="MDH6279187.1"/>
    </source>
</evidence>
<keyword evidence="2" id="KW-1133">Transmembrane helix</keyword>
<keyword evidence="4" id="KW-1185">Reference proteome</keyword>
<dbReference type="Proteomes" id="UP001160334">
    <property type="component" value="Unassembled WGS sequence"/>
</dbReference>